<reference evidence="2" key="1">
    <citation type="submission" date="2018-02" db="EMBL/GenBank/DDBJ databases">
        <title>Rhizophora mucronata_Transcriptome.</title>
        <authorList>
            <person name="Meera S.P."/>
            <person name="Sreeshan A."/>
            <person name="Augustine A."/>
        </authorList>
    </citation>
    <scope>NUCLEOTIDE SEQUENCE</scope>
    <source>
        <tissue evidence="2">Leaf</tissue>
    </source>
</reference>
<dbReference type="AlphaFoldDB" id="A0A2P2Q9A1"/>
<sequence length="43" mass="4924">MTRFSLTSLLLSLPYSFSLIPTISLHPSKTAQTECQSNLRRQR</sequence>
<name>A0A2P2Q9A1_RHIMU</name>
<protein>
    <submittedName>
        <fullName evidence="2">Uncharacterized protein</fullName>
    </submittedName>
</protein>
<evidence type="ECO:0000256" key="1">
    <source>
        <dbReference type="SAM" id="SignalP"/>
    </source>
</evidence>
<accession>A0A2P2Q9A1</accession>
<evidence type="ECO:0000313" key="2">
    <source>
        <dbReference type="EMBL" id="MBX63527.1"/>
    </source>
</evidence>
<dbReference type="EMBL" id="GGEC01083043">
    <property type="protein sequence ID" value="MBX63527.1"/>
    <property type="molecule type" value="Transcribed_RNA"/>
</dbReference>
<feature type="chain" id="PRO_5015168161" evidence="1">
    <location>
        <begin position="19"/>
        <end position="43"/>
    </location>
</feature>
<keyword evidence="1" id="KW-0732">Signal</keyword>
<proteinExistence type="predicted"/>
<feature type="signal peptide" evidence="1">
    <location>
        <begin position="1"/>
        <end position="18"/>
    </location>
</feature>
<organism evidence="2">
    <name type="scientific">Rhizophora mucronata</name>
    <name type="common">Asiatic mangrove</name>
    <dbReference type="NCBI Taxonomy" id="61149"/>
    <lineage>
        <taxon>Eukaryota</taxon>
        <taxon>Viridiplantae</taxon>
        <taxon>Streptophyta</taxon>
        <taxon>Embryophyta</taxon>
        <taxon>Tracheophyta</taxon>
        <taxon>Spermatophyta</taxon>
        <taxon>Magnoliopsida</taxon>
        <taxon>eudicotyledons</taxon>
        <taxon>Gunneridae</taxon>
        <taxon>Pentapetalae</taxon>
        <taxon>rosids</taxon>
        <taxon>fabids</taxon>
        <taxon>Malpighiales</taxon>
        <taxon>Rhizophoraceae</taxon>
        <taxon>Rhizophora</taxon>
    </lineage>
</organism>